<dbReference type="AlphaFoldDB" id="A0A892ZP47"/>
<organism evidence="2 3">
    <name type="scientific">Paralysiella testudinis</name>
    <dbReference type="NCBI Taxonomy" id="2809020"/>
    <lineage>
        <taxon>Bacteria</taxon>
        <taxon>Pseudomonadati</taxon>
        <taxon>Pseudomonadota</taxon>
        <taxon>Betaproteobacteria</taxon>
        <taxon>Neisseriales</taxon>
        <taxon>Neisseriaceae</taxon>
        <taxon>Paralysiella</taxon>
    </lineage>
</organism>
<name>A0A892ZP47_9NEIS</name>
<protein>
    <submittedName>
        <fullName evidence="2">Uncharacterized protein</fullName>
    </submittedName>
</protein>
<accession>A0A892ZP47</accession>
<keyword evidence="1" id="KW-0472">Membrane</keyword>
<evidence type="ECO:0000313" key="2">
    <source>
        <dbReference type="EMBL" id="QRQ82599.1"/>
    </source>
</evidence>
<dbReference type="RefSeq" id="WP_230339883.1">
    <property type="nucleotide sequence ID" value="NZ_CP069798.1"/>
</dbReference>
<gene>
    <name evidence="2" type="ORF">JQU52_04190</name>
</gene>
<evidence type="ECO:0000256" key="1">
    <source>
        <dbReference type="SAM" id="Phobius"/>
    </source>
</evidence>
<reference evidence="2" key="1">
    <citation type="submission" date="2021-02" db="EMBL/GenBank/DDBJ databases">
        <title>Neisseriaceae sp. 26B isolated from the cloaca of a Common Toad-headed Turtle (Mesoclemmys nasuta).</title>
        <authorList>
            <person name="Spergser J."/>
            <person name="Busse H.-J."/>
        </authorList>
    </citation>
    <scope>NUCLEOTIDE SEQUENCE</scope>
    <source>
        <strain evidence="2">26B</strain>
    </source>
</reference>
<sequence length="69" mass="8080">MWYIIMVGYLFVTVLFSAAQPSLARALIYLLFWSVLPTLFVFWVARVRRRNRLAKLAQHPQPQADDLAE</sequence>
<keyword evidence="1" id="KW-1133">Transmembrane helix</keyword>
<dbReference type="KEGG" id="ptes:JQU52_04190"/>
<keyword evidence="1" id="KW-0812">Transmembrane</keyword>
<evidence type="ECO:0000313" key="3">
    <source>
        <dbReference type="Proteomes" id="UP000653156"/>
    </source>
</evidence>
<feature type="transmembrane region" description="Helical" evidence="1">
    <location>
        <begin position="27"/>
        <end position="45"/>
    </location>
</feature>
<keyword evidence="3" id="KW-1185">Reference proteome</keyword>
<proteinExistence type="predicted"/>
<dbReference type="Proteomes" id="UP000653156">
    <property type="component" value="Chromosome"/>
</dbReference>
<dbReference type="EMBL" id="CP069798">
    <property type="protein sequence ID" value="QRQ82599.1"/>
    <property type="molecule type" value="Genomic_DNA"/>
</dbReference>